<keyword evidence="3" id="KW-1185">Reference proteome</keyword>
<name>A0ABQ9MHR0_HEVBR</name>
<sequence length="127" mass="14183">MAKFNVVQKRRREQVAERKRAIRGDPVTGKLKNKPQPLSASGKRKRKLLKKWRREQKEAIEKGLVTMQDVEMAAAEVSVEDTSKSASKSPAKFHVKKGLKLKQLKCSGKKKGKSKPAAEASVDAMVE</sequence>
<protein>
    <recommendedName>
        <fullName evidence="4">Ribosome biogenesis protein NOP53</fullName>
    </recommendedName>
</protein>
<dbReference type="PANTHER" id="PTHR36709">
    <property type="entry name" value="OS02G0604100 PROTEIN"/>
    <property type="match status" value="1"/>
</dbReference>
<dbReference type="Proteomes" id="UP001174677">
    <property type="component" value="Chromosome 5"/>
</dbReference>
<accession>A0ABQ9MHR0</accession>
<feature type="region of interest" description="Disordered" evidence="1">
    <location>
        <begin position="1"/>
        <end position="49"/>
    </location>
</feature>
<feature type="compositionally biased region" description="Basic and acidic residues" evidence="1">
    <location>
        <begin position="13"/>
        <end position="23"/>
    </location>
</feature>
<reference evidence="2" key="1">
    <citation type="journal article" date="2023" name="Plant Biotechnol. J.">
        <title>Chromosome-level wild Hevea brasiliensis genome provides new tools for genomic-assisted breeding and valuable loci to elevate rubber yield.</title>
        <authorList>
            <person name="Cheng H."/>
            <person name="Song X."/>
            <person name="Hu Y."/>
            <person name="Wu T."/>
            <person name="Yang Q."/>
            <person name="An Z."/>
            <person name="Feng S."/>
            <person name="Deng Z."/>
            <person name="Wu W."/>
            <person name="Zeng X."/>
            <person name="Tu M."/>
            <person name="Wang X."/>
            <person name="Huang H."/>
        </authorList>
    </citation>
    <scope>NUCLEOTIDE SEQUENCE</scope>
    <source>
        <strain evidence="2">MT/VB/25A 57/8</strain>
    </source>
</reference>
<evidence type="ECO:0000313" key="3">
    <source>
        <dbReference type="Proteomes" id="UP001174677"/>
    </source>
</evidence>
<feature type="region of interest" description="Disordered" evidence="1">
    <location>
        <begin position="106"/>
        <end position="127"/>
    </location>
</feature>
<evidence type="ECO:0000256" key="1">
    <source>
        <dbReference type="SAM" id="MobiDB-lite"/>
    </source>
</evidence>
<gene>
    <name evidence="2" type="ORF">P3X46_008096</name>
</gene>
<evidence type="ECO:0000313" key="2">
    <source>
        <dbReference type="EMBL" id="KAJ9179767.1"/>
    </source>
</evidence>
<dbReference type="PANTHER" id="PTHR36709:SF1">
    <property type="entry name" value="OS02G0604100 PROTEIN"/>
    <property type="match status" value="1"/>
</dbReference>
<proteinExistence type="predicted"/>
<evidence type="ECO:0008006" key="4">
    <source>
        <dbReference type="Google" id="ProtNLM"/>
    </source>
</evidence>
<comment type="caution">
    <text evidence="2">The sequence shown here is derived from an EMBL/GenBank/DDBJ whole genome shotgun (WGS) entry which is preliminary data.</text>
</comment>
<dbReference type="EMBL" id="JARPOI010000005">
    <property type="protein sequence ID" value="KAJ9179767.1"/>
    <property type="molecule type" value="Genomic_DNA"/>
</dbReference>
<organism evidence="2 3">
    <name type="scientific">Hevea brasiliensis</name>
    <name type="common">Para rubber tree</name>
    <name type="synonym">Siphonia brasiliensis</name>
    <dbReference type="NCBI Taxonomy" id="3981"/>
    <lineage>
        <taxon>Eukaryota</taxon>
        <taxon>Viridiplantae</taxon>
        <taxon>Streptophyta</taxon>
        <taxon>Embryophyta</taxon>
        <taxon>Tracheophyta</taxon>
        <taxon>Spermatophyta</taxon>
        <taxon>Magnoliopsida</taxon>
        <taxon>eudicotyledons</taxon>
        <taxon>Gunneridae</taxon>
        <taxon>Pentapetalae</taxon>
        <taxon>rosids</taxon>
        <taxon>fabids</taxon>
        <taxon>Malpighiales</taxon>
        <taxon>Euphorbiaceae</taxon>
        <taxon>Crotonoideae</taxon>
        <taxon>Micrandreae</taxon>
        <taxon>Hevea</taxon>
    </lineage>
</organism>